<evidence type="ECO:0000313" key="1">
    <source>
        <dbReference type="EMBL" id="KKE83631.1"/>
    </source>
</evidence>
<name>A0A0F6ACT2_9GAMM</name>
<sequence length="42" mass="5060">MTCKKHDSDYTNLFSYIVSKFKIFLVFLKNKVVKNRSYNLLL</sequence>
<evidence type="ECO:0000313" key="2">
    <source>
        <dbReference type="Proteomes" id="UP000033434"/>
    </source>
</evidence>
<dbReference type="Proteomes" id="UP000033434">
    <property type="component" value="Unassembled WGS sequence"/>
</dbReference>
<proteinExistence type="predicted"/>
<accession>A0A0F6ACT2</accession>
<gene>
    <name evidence="1" type="ORF">N479_00975</name>
</gene>
<organism evidence="1 2">
    <name type="scientific">Pseudoalteromonas luteoviolacea S4054</name>
    <dbReference type="NCBI Taxonomy" id="1129367"/>
    <lineage>
        <taxon>Bacteria</taxon>
        <taxon>Pseudomonadati</taxon>
        <taxon>Pseudomonadota</taxon>
        <taxon>Gammaproteobacteria</taxon>
        <taxon>Alteromonadales</taxon>
        <taxon>Pseudoalteromonadaceae</taxon>
        <taxon>Pseudoalteromonas</taxon>
    </lineage>
</organism>
<dbReference type="PATRIC" id="fig|1129367.4.peg.2413"/>
<protein>
    <submittedName>
        <fullName evidence="1">Uncharacterized protein</fullName>
    </submittedName>
</protein>
<dbReference type="EMBL" id="AUXW01000143">
    <property type="protein sequence ID" value="KKE83631.1"/>
    <property type="molecule type" value="Genomic_DNA"/>
</dbReference>
<reference evidence="1 2" key="1">
    <citation type="journal article" date="2015" name="BMC Genomics">
        <title>Genome mining reveals unlocked bioactive potential of marine Gram-negative bacteria.</title>
        <authorList>
            <person name="Machado H."/>
            <person name="Sonnenschein E.C."/>
            <person name="Melchiorsen J."/>
            <person name="Gram L."/>
        </authorList>
    </citation>
    <scope>NUCLEOTIDE SEQUENCE [LARGE SCALE GENOMIC DNA]</scope>
    <source>
        <strain evidence="1 2">S4054</strain>
    </source>
</reference>
<dbReference type="AlphaFoldDB" id="A0A0F6ACT2"/>
<comment type="caution">
    <text evidence="1">The sequence shown here is derived from an EMBL/GenBank/DDBJ whole genome shotgun (WGS) entry which is preliminary data.</text>
</comment>